<dbReference type="GeneID" id="65563315"/>
<name>A0A8F5BPE4_SACSH</name>
<evidence type="ECO:0000313" key="2">
    <source>
        <dbReference type="Proteomes" id="UP000694018"/>
    </source>
</evidence>
<proteinExistence type="predicted"/>
<dbReference type="PANTHER" id="PTHR41534">
    <property type="entry name" value="BLR3401 PROTEIN"/>
    <property type="match status" value="1"/>
</dbReference>
<protein>
    <submittedName>
        <fullName evidence="1">Uncharacterized protein</fullName>
    </submittedName>
</protein>
<sequence length="171" mass="20599">MSSKKVLKEEIEDFIYREMRLLDERRYQEWLDLFSDDGMYWIPRWISENSIVENPEDDLNILYLDKKRLEIYIKRILTGIAYTYEPHARTTRLVSNILIDKQIEDYIQVLCKFIMNMFRAQPHELYGPRMQETLSGDIEYRLKRVNGDFKIKLKKVVLINEPVVGGQIYII</sequence>
<dbReference type="CDD" id="cd00667">
    <property type="entry name" value="ring_hydroxylating_dioxygenases_beta"/>
    <property type="match status" value="1"/>
</dbReference>
<dbReference type="Proteomes" id="UP000694018">
    <property type="component" value="Chromosome"/>
</dbReference>
<dbReference type="KEGG" id="sshi:J5U23_01798"/>
<reference evidence="1" key="1">
    <citation type="journal article" date="2021" name="Environ. Microbiol.">
        <title>New insights into the diversity and evolution of the archaeal mobilome from three complete genomes of Saccharolobus shibatae.</title>
        <authorList>
            <person name="Medvedeva S."/>
            <person name="Brandt D."/>
            <person name="Cvirkaite-Krupovic V."/>
            <person name="Liu Y."/>
            <person name="Severinov K."/>
            <person name="Ishino S."/>
            <person name="Ishino Y."/>
            <person name="Prangishvili D."/>
            <person name="Kalinowski J."/>
            <person name="Krupovic M."/>
        </authorList>
    </citation>
    <scope>NUCLEOTIDE SEQUENCE</scope>
    <source>
        <strain evidence="1">B12</strain>
    </source>
</reference>
<dbReference type="GO" id="GO:0019380">
    <property type="term" value="P:3-phenylpropionate catabolic process"/>
    <property type="evidence" value="ECO:0007669"/>
    <property type="project" value="TreeGrafter"/>
</dbReference>
<dbReference type="AlphaFoldDB" id="A0A8F5BPE4"/>
<dbReference type="EMBL" id="CP077717">
    <property type="protein sequence ID" value="QXJ28929.1"/>
    <property type="molecule type" value="Genomic_DNA"/>
</dbReference>
<accession>A0A8F5BPE4</accession>
<dbReference type="InterPro" id="IPR000391">
    <property type="entry name" value="Rng_hydr_dOase-bsu"/>
</dbReference>
<dbReference type="RefSeq" id="WP_218265909.1">
    <property type="nucleotide sequence ID" value="NZ_CP077717.1"/>
</dbReference>
<evidence type="ECO:0000313" key="1">
    <source>
        <dbReference type="EMBL" id="QXJ28929.1"/>
    </source>
</evidence>
<gene>
    <name evidence="1" type="ORF">J5U23_01798</name>
</gene>
<dbReference type="OrthoDB" id="236062at2157"/>
<dbReference type="Pfam" id="PF00866">
    <property type="entry name" value="Ring_hydroxyl_B"/>
    <property type="match status" value="1"/>
</dbReference>
<organism evidence="1 2">
    <name type="scientific">Saccharolobus shibatae (strain ATCC 51178 / DSM 5389 / JCM 8931 / NBRC 15437 / B12)</name>
    <name type="common">Sulfolobus shibatae</name>
    <dbReference type="NCBI Taxonomy" id="523848"/>
    <lineage>
        <taxon>Archaea</taxon>
        <taxon>Thermoproteota</taxon>
        <taxon>Thermoprotei</taxon>
        <taxon>Sulfolobales</taxon>
        <taxon>Sulfolobaceae</taxon>
        <taxon>Saccharolobus</taxon>
    </lineage>
</organism>
<dbReference type="PANTHER" id="PTHR41534:SF1">
    <property type="entry name" value="BLR3401 PROTEIN"/>
    <property type="match status" value="1"/>
</dbReference>